<dbReference type="SUPFAM" id="SSF111384">
    <property type="entry name" value="OmpH-like"/>
    <property type="match status" value="1"/>
</dbReference>
<keyword evidence="6" id="KW-1185">Reference proteome</keyword>
<protein>
    <submittedName>
        <fullName evidence="5">OmpH family outer membrane protein</fullName>
    </submittedName>
</protein>
<dbReference type="GO" id="GO:0051082">
    <property type="term" value="F:unfolded protein binding"/>
    <property type="evidence" value="ECO:0007669"/>
    <property type="project" value="InterPro"/>
</dbReference>
<feature type="region of interest" description="Disordered" evidence="4">
    <location>
        <begin position="179"/>
        <end position="198"/>
    </location>
</feature>
<dbReference type="Pfam" id="PF03938">
    <property type="entry name" value="OmpH"/>
    <property type="match status" value="1"/>
</dbReference>
<comment type="similarity">
    <text evidence="1">Belongs to the Skp family.</text>
</comment>
<dbReference type="RefSeq" id="WP_155036499.1">
    <property type="nucleotide sequence ID" value="NZ_JAYMMG010000005.1"/>
</dbReference>
<organism evidence="5 6">
    <name type="scientific">Myroides pelagicus</name>
    <dbReference type="NCBI Taxonomy" id="270914"/>
    <lineage>
        <taxon>Bacteria</taxon>
        <taxon>Pseudomonadati</taxon>
        <taxon>Bacteroidota</taxon>
        <taxon>Flavobacteriia</taxon>
        <taxon>Flavobacteriales</taxon>
        <taxon>Flavobacteriaceae</taxon>
        <taxon>Myroides</taxon>
    </lineage>
</organism>
<dbReference type="Proteomes" id="UP000488936">
    <property type="component" value="Unassembled WGS sequence"/>
</dbReference>
<evidence type="ECO:0000313" key="5">
    <source>
        <dbReference type="EMBL" id="MTH30515.1"/>
    </source>
</evidence>
<dbReference type="AlphaFoldDB" id="A0A7K1GNQ0"/>
<keyword evidence="3" id="KW-0175">Coiled coil</keyword>
<dbReference type="InterPro" id="IPR024930">
    <property type="entry name" value="Skp_dom_sf"/>
</dbReference>
<evidence type="ECO:0000256" key="3">
    <source>
        <dbReference type="SAM" id="Coils"/>
    </source>
</evidence>
<sequence>MKKSLLILGLATMLFSCNNSTSNEFKTGYVDSAKLFKDYEEVKDVESKLKIKADEKGKAFESEVASFQKEAESFQRNAAQKGQAWAQQKAKQLQQKEQELQMKQNSLMQELQKQQQEEMDVVVNKVKEYIAEYAKKNNLDYVYNTDDASTIIYGKEGYDLTDTILKELNAKYKGVSAVAKTDEAPVKEEAKPAEGEKK</sequence>
<comment type="caution">
    <text evidence="5">The sequence shown here is derived from an EMBL/GenBank/DDBJ whole genome shotgun (WGS) entry which is preliminary data.</text>
</comment>
<evidence type="ECO:0000313" key="6">
    <source>
        <dbReference type="Proteomes" id="UP000488936"/>
    </source>
</evidence>
<keyword evidence="2" id="KW-0732">Signal</keyword>
<dbReference type="InterPro" id="IPR005632">
    <property type="entry name" value="Chaperone_Skp"/>
</dbReference>
<evidence type="ECO:0000256" key="4">
    <source>
        <dbReference type="SAM" id="MobiDB-lite"/>
    </source>
</evidence>
<dbReference type="GO" id="GO:0005829">
    <property type="term" value="C:cytosol"/>
    <property type="evidence" value="ECO:0007669"/>
    <property type="project" value="TreeGrafter"/>
</dbReference>
<dbReference type="GO" id="GO:0050821">
    <property type="term" value="P:protein stabilization"/>
    <property type="evidence" value="ECO:0007669"/>
    <property type="project" value="TreeGrafter"/>
</dbReference>
<dbReference type="PANTHER" id="PTHR35089:SF1">
    <property type="entry name" value="CHAPERONE PROTEIN SKP"/>
    <property type="match status" value="1"/>
</dbReference>
<feature type="compositionally biased region" description="Basic and acidic residues" evidence="4">
    <location>
        <begin position="180"/>
        <end position="198"/>
    </location>
</feature>
<dbReference type="Gene3D" id="3.30.910.20">
    <property type="entry name" value="Skp domain"/>
    <property type="match status" value="1"/>
</dbReference>
<dbReference type="PANTHER" id="PTHR35089">
    <property type="entry name" value="CHAPERONE PROTEIN SKP"/>
    <property type="match status" value="1"/>
</dbReference>
<evidence type="ECO:0000256" key="1">
    <source>
        <dbReference type="ARBA" id="ARBA00009091"/>
    </source>
</evidence>
<dbReference type="EMBL" id="WMJY01000029">
    <property type="protein sequence ID" value="MTH30515.1"/>
    <property type="molecule type" value="Genomic_DNA"/>
</dbReference>
<accession>A0A7K1GNQ0</accession>
<proteinExistence type="inferred from homology"/>
<gene>
    <name evidence="5" type="ORF">GJV77_11465</name>
</gene>
<feature type="coiled-coil region" evidence="3">
    <location>
        <begin position="83"/>
        <end position="117"/>
    </location>
</feature>
<evidence type="ECO:0000256" key="2">
    <source>
        <dbReference type="ARBA" id="ARBA00022729"/>
    </source>
</evidence>
<name>A0A7K1GNQ0_9FLAO</name>
<reference evidence="5 6" key="1">
    <citation type="journal article" date="2006" name="Int. J. Syst. Evol. Microbiol.">
        <title>Myroides pelagicus sp. nov., isolated from seawater in Thailand.</title>
        <authorList>
            <person name="Yoon J."/>
            <person name="Maneerat S."/>
            <person name="Kawai F."/>
            <person name="Yokota A."/>
        </authorList>
    </citation>
    <scope>NUCLEOTIDE SEQUENCE [LARGE SCALE GENOMIC DNA]</scope>
    <source>
        <strain evidence="5 6">SM1T</strain>
    </source>
</reference>
<dbReference type="OrthoDB" id="1145062at2"/>
<dbReference type="PROSITE" id="PS51257">
    <property type="entry name" value="PROKAR_LIPOPROTEIN"/>
    <property type="match status" value="1"/>
</dbReference>
<dbReference type="SMART" id="SM00935">
    <property type="entry name" value="OmpH"/>
    <property type="match status" value="1"/>
</dbReference>